<feature type="transmembrane region" description="Helical" evidence="2">
    <location>
        <begin position="169"/>
        <end position="186"/>
    </location>
</feature>
<dbReference type="EMBL" id="BGZK01000951">
    <property type="protein sequence ID" value="GBP66203.1"/>
    <property type="molecule type" value="Genomic_DNA"/>
</dbReference>
<feature type="region of interest" description="Disordered" evidence="1">
    <location>
        <begin position="1"/>
        <end position="22"/>
    </location>
</feature>
<feature type="transmembrane region" description="Helical" evidence="2">
    <location>
        <begin position="84"/>
        <end position="109"/>
    </location>
</feature>
<proteinExistence type="predicted"/>
<dbReference type="Proteomes" id="UP000299102">
    <property type="component" value="Unassembled WGS sequence"/>
</dbReference>
<name>A0A4C1XT22_EUMVA</name>
<comment type="caution">
    <text evidence="3">The sequence shown here is derived from an EMBL/GenBank/DDBJ whole genome shotgun (WGS) entry which is preliminary data.</text>
</comment>
<evidence type="ECO:0000256" key="2">
    <source>
        <dbReference type="SAM" id="Phobius"/>
    </source>
</evidence>
<keyword evidence="4" id="KW-1185">Reference proteome</keyword>
<dbReference type="AlphaFoldDB" id="A0A4C1XT22"/>
<evidence type="ECO:0000313" key="3">
    <source>
        <dbReference type="EMBL" id="GBP66203.1"/>
    </source>
</evidence>
<reference evidence="3 4" key="1">
    <citation type="journal article" date="2019" name="Commun. Biol.">
        <title>The bagworm genome reveals a unique fibroin gene that provides high tensile strength.</title>
        <authorList>
            <person name="Kono N."/>
            <person name="Nakamura H."/>
            <person name="Ohtoshi R."/>
            <person name="Tomita M."/>
            <person name="Numata K."/>
            <person name="Arakawa K."/>
        </authorList>
    </citation>
    <scope>NUCLEOTIDE SEQUENCE [LARGE SCALE GENOMIC DNA]</scope>
</reference>
<organism evidence="3 4">
    <name type="scientific">Eumeta variegata</name>
    <name type="common">Bagworm moth</name>
    <name type="synonym">Eumeta japonica</name>
    <dbReference type="NCBI Taxonomy" id="151549"/>
    <lineage>
        <taxon>Eukaryota</taxon>
        <taxon>Metazoa</taxon>
        <taxon>Ecdysozoa</taxon>
        <taxon>Arthropoda</taxon>
        <taxon>Hexapoda</taxon>
        <taxon>Insecta</taxon>
        <taxon>Pterygota</taxon>
        <taxon>Neoptera</taxon>
        <taxon>Endopterygota</taxon>
        <taxon>Lepidoptera</taxon>
        <taxon>Glossata</taxon>
        <taxon>Ditrysia</taxon>
        <taxon>Tineoidea</taxon>
        <taxon>Psychidae</taxon>
        <taxon>Oiketicinae</taxon>
        <taxon>Eumeta</taxon>
    </lineage>
</organism>
<keyword evidence="2" id="KW-0812">Transmembrane</keyword>
<evidence type="ECO:0000313" key="4">
    <source>
        <dbReference type="Proteomes" id="UP000299102"/>
    </source>
</evidence>
<gene>
    <name evidence="3" type="ORF">EVAR_97154_1</name>
</gene>
<evidence type="ECO:0000256" key="1">
    <source>
        <dbReference type="SAM" id="MobiDB-lite"/>
    </source>
</evidence>
<keyword evidence="2" id="KW-1133">Transmembrane helix</keyword>
<keyword evidence="2" id="KW-0472">Membrane</keyword>
<sequence>MPEGGFSSLSRPVSKFRARPGPGPTVVPEIDVRDWTSSRRGLGRNWRSGKKGPFVTRTIADQLAKRYEPRSSFRPLLRPCRHGMIIFILYTDIVMSVAFPFFILIPVLLLTPACLTVVSDCRVAFDLEPGLVLGPTLDSVFGAAPHSDSGHALDSNSIPALDFGPFKSLFSILFLIPLVISIPLLVRIPMKTGEC</sequence>
<protein>
    <submittedName>
        <fullName evidence="3">Uncharacterized protein</fullName>
    </submittedName>
</protein>
<accession>A0A4C1XT22</accession>